<accession>A0A1E5G1M0</accession>
<reference evidence="1 2" key="1">
    <citation type="submission" date="2016-09" db="EMBL/GenBank/DDBJ databases">
        <title>Draft genome sequence for the type strain of Desulfuribacillus alkaliarsenatis AHT28, an obligately anaerobic, sulfidogenic bacterium isolated from Russian soda lake sediments.</title>
        <authorList>
            <person name="Abin C.A."/>
            <person name="Hollibaugh J.T."/>
        </authorList>
    </citation>
    <scope>NUCLEOTIDE SEQUENCE [LARGE SCALE GENOMIC DNA]</scope>
    <source>
        <strain evidence="1 2">AHT28</strain>
    </source>
</reference>
<dbReference type="EMBL" id="MIJE01000030">
    <property type="protein sequence ID" value="OEF96807.1"/>
    <property type="molecule type" value="Genomic_DNA"/>
</dbReference>
<dbReference type="STRING" id="766136.BHF68_07015"/>
<name>A0A1E5G1M0_9FIRM</name>
<organism evidence="1 2">
    <name type="scientific">Desulfuribacillus alkaliarsenatis</name>
    <dbReference type="NCBI Taxonomy" id="766136"/>
    <lineage>
        <taxon>Bacteria</taxon>
        <taxon>Bacillati</taxon>
        <taxon>Bacillota</taxon>
        <taxon>Desulfuribacillia</taxon>
        <taxon>Desulfuribacillales</taxon>
        <taxon>Desulfuribacillaceae</taxon>
        <taxon>Desulfuribacillus</taxon>
    </lineage>
</organism>
<comment type="caution">
    <text evidence="1">The sequence shown here is derived from an EMBL/GenBank/DDBJ whole genome shotgun (WGS) entry which is preliminary data.</text>
</comment>
<protein>
    <submittedName>
        <fullName evidence="1">Uncharacterized protein</fullName>
    </submittedName>
</protein>
<dbReference type="Proteomes" id="UP000094296">
    <property type="component" value="Unassembled WGS sequence"/>
</dbReference>
<evidence type="ECO:0000313" key="1">
    <source>
        <dbReference type="EMBL" id="OEF96807.1"/>
    </source>
</evidence>
<dbReference type="AlphaFoldDB" id="A0A1E5G1M0"/>
<gene>
    <name evidence="1" type="ORF">BHF68_07015</name>
</gene>
<sequence length="59" mass="6812">MKEPTKITNNKEQLLKLSEELMNVEKERIAGQSGVTLAQLEHDLNDIIKKAEIDYETNR</sequence>
<keyword evidence="2" id="KW-1185">Reference proteome</keyword>
<evidence type="ECO:0000313" key="2">
    <source>
        <dbReference type="Proteomes" id="UP000094296"/>
    </source>
</evidence>
<proteinExistence type="predicted"/>
<dbReference type="RefSeq" id="WP_069643390.1">
    <property type="nucleotide sequence ID" value="NZ_MIJE01000030.1"/>
</dbReference>